<keyword evidence="3" id="KW-1185">Reference proteome</keyword>
<accession>H5WWC7</accession>
<dbReference type="eggNOG" id="ENOG5031PWF">
    <property type="taxonomic scope" value="Bacteria"/>
</dbReference>
<protein>
    <submittedName>
        <fullName evidence="2">Uncharacterized protein</fullName>
    </submittedName>
</protein>
<name>H5WWC7_9PSEU</name>
<dbReference type="Proteomes" id="UP000004926">
    <property type="component" value="Chromosome"/>
</dbReference>
<gene>
    <name evidence="2" type="ORF">SacmaDRAFT_1126</name>
</gene>
<evidence type="ECO:0000313" key="3">
    <source>
        <dbReference type="Proteomes" id="UP000004926"/>
    </source>
</evidence>
<dbReference type="RefSeq" id="WP_009152795.1">
    <property type="nucleotide sequence ID" value="NZ_CM001439.1"/>
</dbReference>
<dbReference type="AlphaFoldDB" id="H5WWC7"/>
<keyword evidence="1" id="KW-0472">Membrane</keyword>
<dbReference type="HOGENOM" id="CLU_146066_0_0_11"/>
<dbReference type="EMBL" id="CM001439">
    <property type="protein sequence ID" value="EHR49409.1"/>
    <property type="molecule type" value="Genomic_DNA"/>
</dbReference>
<keyword evidence="1" id="KW-1133">Transmembrane helix</keyword>
<feature type="transmembrane region" description="Helical" evidence="1">
    <location>
        <begin position="42"/>
        <end position="66"/>
    </location>
</feature>
<keyword evidence="1" id="KW-0812">Transmembrane</keyword>
<evidence type="ECO:0000313" key="2">
    <source>
        <dbReference type="EMBL" id="EHR49409.1"/>
    </source>
</evidence>
<evidence type="ECO:0000256" key="1">
    <source>
        <dbReference type="SAM" id="Phobius"/>
    </source>
</evidence>
<dbReference type="STRING" id="882083.SacmaDRAFT_1126"/>
<organism evidence="2 3">
    <name type="scientific">Saccharomonospora marina XMU15</name>
    <dbReference type="NCBI Taxonomy" id="882083"/>
    <lineage>
        <taxon>Bacteria</taxon>
        <taxon>Bacillati</taxon>
        <taxon>Actinomycetota</taxon>
        <taxon>Actinomycetes</taxon>
        <taxon>Pseudonocardiales</taxon>
        <taxon>Pseudonocardiaceae</taxon>
        <taxon>Saccharomonospora</taxon>
    </lineage>
</organism>
<proteinExistence type="predicted"/>
<sequence length="127" mass="14073">MTYDPYRQHEQYQPYAAGPPQQQRADYEYAERLRSERRANNIAHLVQGATGLIVAIFAAHVLFVVLDANQANGFVATVYMLAKTLVLGLGDVFTPDDAVVGVVMNYGLAALIYLVVSQLICKALRRD</sequence>
<reference evidence="2 3" key="1">
    <citation type="journal article" date="2012" name="Stand. Genomic Sci.">
        <title>Genome sequence of the ocean sediment bacterium Saccharomonospora marina type strain (XMU15(T)).</title>
        <authorList>
            <person name="Klenk H.P."/>
            <person name="Lu M."/>
            <person name="Lucas S."/>
            <person name="Lapidus A."/>
            <person name="Copeland A."/>
            <person name="Pitluck S."/>
            <person name="Goodwin L.A."/>
            <person name="Han C."/>
            <person name="Tapia R."/>
            <person name="Brambilla E.M."/>
            <person name="Potter G."/>
            <person name="Land M."/>
            <person name="Ivanova N."/>
            <person name="Rohde M."/>
            <person name="Goker M."/>
            <person name="Detter J.C."/>
            <person name="Li W.J."/>
            <person name="Kyrpides N.C."/>
            <person name="Woyke T."/>
        </authorList>
    </citation>
    <scope>NUCLEOTIDE SEQUENCE [LARGE SCALE GENOMIC DNA]</scope>
    <source>
        <strain evidence="2 3">XMU15</strain>
    </source>
</reference>
<feature type="transmembrane region" description="Helical" evidence="1">
    <location>
        <begin position="99"/>
        <end position="121"/>
    </location>
</feature>